<feature type="region of interest" description="Disordered" evidence="1">
    <location>
        <begin position="163"/>
        <end position="186"/>
    </location>
</feature>
<dbReference type="Proteomes" id="UP001054837">
    <property type="component" value="Unassembled WGS sequence"/>
</dbReference>
<organism evidence="2 3">
    <name type="scientific">Caerostris darwini</name>
    <dbReference type="NCBI Taxonomy" id="1538125"/>
    <lineage>
        <taxon>Eukaryota</taxon>
        <taxon>Metazoa</taxon>
        <taxon>Ecdysozoa</taxon>
        <taxon>Arthropoda</taxon>
        <taxon>Chelicerata</taxon>
        <taxon>Arachnida</taxon>
        <taxon>Araneae</taxon>
        <taxon>Araneomorphae</taxon>
        <taxon>Entelegynae</taxon>
        <taxon>Araneoidea</taxon>
        <taxon>Araneidae</taxon>
        <taxon>Caerostris</taxon>
    </lineage>
</organism>
<feature type="compositionally biased region" description="Basic and acidic residues" evidence="1">
    <location>
        <begin position="251"/>
        <end position="261"/>
    </location>
</feature>
<keyword evidence="3" id="KW-1185">Reference proteome</keyword>
<sequence>MAAVLLAINLMAFRDQLEWVFPYSLEDLHHPRRTPFLRQAKRIKLPSTGHPANRFVTLNGFSSIYRRLPTGFSCTPPLHCAGKAGRGKSNFVLLQQRLANMAGFCCVSQMCLRPDDPSQRVRNAGTGQRLPSQVFHVRQMPQPAGAGRPLQPDERQRALRTGLYQNAQGDRQPRRGQEDQDEGQLSHQSLTTLPAQQHPHPSSLPPMPKCIPCTYILTKKIINKKPFYGLGQAMAHPRPPLQQVRHGRGQPQERPHSWKFS</sequence>
<reference evidence="2 3" key="1">
    <citation type="submission" date="2021-06" db="EMBL/GenBank/DDBJ databases">
        <title>Caerostris darwini draft genome.</title>
        <authorList>
            <person name="Kono N."/>
            <person name="Arakawa K."/>
        </authorList>
    </citation>
    <scope>NUCLEOTIDE SEQUENCE [LARGE SCALE GENOMIC DNA]</scope>
</reference>
<evidence type="ECO:0000313" key="2">
    <source>
        <dbReference type="EMBL" id="GIY74919.1"/>
    </source>
</evidence>
<feature type="region of interest" description="Disordered" evidence="1">
    <location>
        <begin position="233"/>
        <end position="261"/>
    </location>
</feature>
<protein>
    <submittedName>
        <fullName evidence="2">Uncharacterized protein</fullName>
    </submittedName>
</protein>
<accession>A0AAV4VY94</accession>
<evidence type="ECO:0000313" key="3">
    <source>
        <dbReference type="Proteomes" id="UP001054837"/>
    </source>
</evidence>
<gene>
    <name evidence="2" type="ORF">CDAR_309741</name>
</gene>
<comment type="caution">
    <text evidence="2">The sequence shown here is derived from an EMBL/GenBank/DDBJ whole genome shotgun (WGS) entry which is preliminary data.</text>
</comment>
<proteinExistence type="predicted"/>
<dbReference type="EMBL" id="BPLQ01013804">
    <property type="protein sequence ID" value="GIY74919.1"/>
    <property type="molecule type" value="Genomic_DNA"/>
</dbReference>
<evidence type="ECO:0000256" key="1">
    <source>
        <dbReference type="SAM" id="MobiDB-lite"/>
    </source>
</evidence>
<dbReference type="AlphaFoldDB" id="A0AAV4VY94"/>
<name>A0AAV4VY94_9ARAC</name>